<dbReference type="Pfam" id="PF01661">
    <property type="entry name" value="Macro"/>
    <property type="match status" value="1"/>
</dbReference>
<dbReference type="NCBIfam" id="NF001664">
    <property type="entry name" value="PRK00431.1-6"/>
    <property type="match status" value="1"/>
</dbReference>
<evidence type="ECO:0000313" key="3">
    <source>
        <dbReference type="Proteomes" id="UP000019141"/>
    </source>
</evidence>
<reference evidence="2 3" key="1">
    <citation type="journal article" date="2014" name="Nature">
        <title>An environmental bacterial taxon with a large and distinct metabolic repertoire.</title>
        <authorList>
            <person name="Wilson M.C."/>
            <person name="Mori T."/>
            <person name="Ruckert C."/>
            <person name="Uria A.R."/>
            <person name="Helf M.J."/>
            <person name="Takada K."/>
            <person name="Gernert C."/>
            <person name="Steffens U.A."/>
            <person name="Heycke N."/>
            <person name="Schmitt S."/>
            <person name="Rinke C."/>
            <person name="Helfrich E.J."/>
            <person name="Brachmann A.O."/>
            <person name="Gurgui C."/>
            <person name="Wakimoto T."/>
            <person name="Kracht M."/>
            <person name="Crusemann M."/>
            <person name="Hentschel U."/>
            <person name="Abe I."/>
            <person name="Matsunaga S."/>
            <person name="Kalinowski J."/>
            <person name="Takeyama H."/>
            <person name="Piel J."/>
        </authorList>
    </citation>
    <scope>NUCLEOTIDE SEQUENCE [LARGE SCALE GENOMIC DNA]</scope>
    <source>
        <strain evidence="3">TSY1</strain>
    </source>
</reference>
<name>W4L4Z8_ENTF1</name>
<protein>
    <submittedName>
        <fullName evidence="2">Appr-1-p processing protein</fullName>
    </submittedName>
</protein>
<dbReference type="SMART" id="SM00506">
    <property type="entry name" value="A1pp"/>
    <property type="match status" value="1"/>
</dbReference>
<comment type="caution">
    <text evidence="2">The sequence shown here is derived from an EMBL/GenBank/DDBJ whole genome shotgun (WGS) entry which is preliminary data.</text>
</comment>
<dbReference type="CDD" id="cd02908">
    <property type="entry name" value="Macro_OAADPr_deacetylase"/>
    <property type="match status" value="1"/>
</dbReference>
<dbReference type="Proteomes" id="UP000019141">
    <property type="component" value="Unassembled WGS sequence"/>
</dbReference>
<dbReference type="InterPro" id="IPR002589">
    <property type="entry name" value="Macro_dom"/>
</dbReference>
<feature type="domain" description="Macro" evidence="1">
    <location>
        <begin position="1"/>
        <end position="178"/>
    </location>
</feature>
<dbReference type="PATRIC" id="fig|1429438.4.peg.7565"/>
<proteinExistence type="predicted"/>
<sequence length="181" mass="19218">MEISIGSCKLDLVQGDITQQSTDAIVNAANSRLAGGGGVDGAIHRGGGPSIMAETREKYPQGCPTGEAVITGAGQLPARYVIHTVGPIWHGGQQGEPDLLASAYHRSLEVAVDNNCQSVAFPSLSTGAYGYPLDLAARIALRTVIAFLQAYKQPTWARFVLFDQGTLDTFVRTLEGLSWRS</sequence>
<gene>
    <name evidence="2" type="ORF">ETSY1_40375</name>
</gene>
<evidence type="ECO:0000313" key="2">
    <source>
        <dbReference type="EMBL" id="ETW93173.1"/>
    </source>
</evidence>
<dbReference type="HOGENOM" id="CLU_046550_5_1_7"/>
<dbReference type="InterPro" id="IPR043472">
    <property type="entry name" value="Macro_dom-like"/>
</dbReference>
<evidence type="ECO:0000259" key="1">
    <source>
        <dbReference type="PROSITE" id="PS51154"/>
    </source>
</evidence>
<dbReference type="PANTHER" id="PTHR11106">
    <property type="entry name" value="GANGLIOSIDE INDUCED DIFFERENTIATION ASSOCIATED PROTEIN 2-RELATED"/>
    <property type="match status" value="1"/>
</dbReference>
<keyword evidence="3" id="KW-1185">Reference proteome</keyword>
<dbReference type="PROSITE" id="PS51154">
    <property type="entry name" value="MACRO"/>
    <property type="match status" value="1"/>
</dbReference>
<dbReference type="AlphaFoldDB" id="W4L4Z8"/>
<dbReference type="PANTHER" id="PTHR11106:SF27">
    <property type="entry name" value="MACRO DOMAIN-CONTAINING PROTEIN"/>
    <property type="match status" value="1"/>
</dbReference>
<dbReference type="EMBL" id="AZHW01001292">
    <property type="protein sequence ID" value="ETW93173.1"/>
    <property type="molecule type" value="Genomic_DNA"/>
</dbReference>
<organism evidence="2 3">
    <name type="scientific">Entotheonella factor</name>
    <dbReference type="NCBI Taxonomy" id="1429438"/>
    <lineage>
        <taxon>Bacteria</taxon>
        <taxon>Pseudomonadati</taxon>
        <taxon>Nitrospinota/Tectimicrobiota group</taxon>
        <taxon>Candidatus Tectimicrobiota</taxon>
        <taxon>Candidatus Entotheonellia</taxon>
        <taxon>Candidatus Entotheonellales</taxon>
        <taxon>Candidatus Entotheonellaceae</taxon>
        <taxon>Candidatus Entotheonella</taxon>
    </lineage>
</organism>
<accession>W4L4Z8</accession>
<dbReference type="Gene3D" id="3.40.220.10">
    <property type="entry name" value="Leucine Aminopeptidase, subunit E, domain 1"/>
    <property type="match status" value="1"/>
</dbReference>
<dbReference type="SUPFAM" id="SSF52949">
    <property type="entry name" value="Macro domain-like"/>
    <property type="match status" value="1"/>
</dbReference>